<dbReference type="PANTHER" id="PTHR28630:SF3">
    <property type="entry name" value="PEROXIREDOXIN-LIKE 2C"/>
    <property type="match status" value="1"/>
</dbReference>
<sequence>MTTTEDVKDVAIDTPPSAETLDKISEFTVLDRRGEKHTFKSIYNGPESDDRVLVVFIRHFFCGSCREFVSALSNIKPASLQKLPSPTSIVIIGLGHPGLIDSYVTQTKCPFPIYADPTMKIYTELDLVVSRAMGARPQYFRKSMACVVAESLVNWVKHMRTGLMFKGGATGQNGGEFLFESGPDGDGGRLLLGVIGWVM</sequence>
<dbReference type="PANTHER" id="PTHR28630">
    <property type="match status" value="1"/>
</dbReference>
<dbReference type="EMBL" id="JAQIZZ010000002">
    <property type="protein sequence ID" value="KAJ5552249.1"/>
    <property type="molecule type" value="Genomic_DNA"/>
</dbReference>
<gene>
    <name evidence="1" type="ORF">N7494_001627</name>
</gene>
<proteinExistence type="predicted"/>
<keyword evidence="2" id="KW-1185">Reference proteome</keyword>
<dbReference type="Proteomes" id="UP001220324">
    <property type="component" value="Unassembled WGS sequence"/>
</dbReference>
<reference evidence="1 2" key="1">
    <citation type="journal article" date="2023" name="IMA Fungus">
        <title>Comparative genomic study of the Penicillium genus elucidates a diverse pangenome and 15 lateral gene transfer events.</title>
        <authorList>
            <person name="Petersen C."/>
            <person name="Sorensen T."/>
            <person name="Nielsen M.R."/>
            <person name="Sondergaard T.E."/>
            <person name="Sorensen J.L."/>
            <person name="Fitzpatrick D.A."/>
            <person name="Frisvad J.C."/>
            <person name="Nielsen K.L."/>
        </authorList>
    </citation>
    <scope>NUCLEOTIDE SEQUENCE [LARGE SCALE GENOMIC DNA]</scope>
    <source>
        <strain evidence="1 2">IBT 35679</strain>
    </source>
</reference>
<dbReference type="InterPro" id="IPR036249">
    <property type="entry name" value="Thioredoxin-like_sf"/>
</dbReference>
<comment type="caution">
    <text evidence="1">The sequence shown here is derived from an EMBL/GenBank/DDBJ whole genome shotgun (WGS) entry which is preliminary data.</text>
</comment>
<evidence type="ECO:0000313" key="1">
    <source>
        <dbReference type="EMBL" id="KAJ5552249.1"/>
    </source>
</evidence>
<dbReference type="SUPFAM" id="SSF52833">
    <property type="entry name" value="Thioredoxin-like"/>
    <property type="match status" value="1"/>
</dbReference>
<dbReference type="CDD" id="cd02970">
    <property type="entry name" value="PRX_like2"/>
    <property type="match status" value="1"/>
</dbReference>
<dbReference type="InterPro" id="IPR032801">
    <property type="entry name" value="PXL2A/B/C"/>
</dbReference>
<dbReference type="Gene3D" id="3.40.30.10">
    <property type="entry name" value="Glutaredoxin"/>
    <property type="match status" value="1"/>
</dbReference>
<name>A0AAD6GI15_9EURO</name>
<evidence type="ECO:0000313" key="2">
    <source>
        <dbReference type="Proteomes" id="UP001220324"/>
    </source>
</evidence>
<dbReference type="Pfam" id="PF13911">
    <property type="entry name" value="AhpC-TSA_2"/>
    <property type="match status" value="1"/>
</dbReference>
<organism evidence="1 2">
    <name type="scientific">Penicillium frequentans</name>
    <dbReference type="NCBI Taxonomy" id="3151616"/>
    <lineage>
        <taxon>Eukaryota</taxon>
        <taxon>Fungi</taxon>
        <taxon>Dikarya</taxon>
        <taxon>Ascomycota</taxon>
        <taxon>Pezizomycotina</taxon>
        <taxon>Eurotiomycetes</taxon>
        <taxon>Eurotiomycetidae</taxon>
        <taxon>Eurotiales</taxon>
        <taxon>Aspergillaceae</taxon>
        <taxon>Penicillium</taxon>
    </lineage>
</organism>
<accession>A0AAD6GI15</accession>
<protein>
    <submittedName>
        <fullName evidence="1">AhpC/TSA antioxidant enzyme-domain-containing protein</fullName>
    </submittedName>
</protein>
<dbReference type="AlphaFoldDB" id="A0AAD6GI15"/>